<dbReference type="EMBL" id="JAVGVR010000001">
    <property type="protein sequence ID" value="MDQ6597292.1"/>
    <property type="molecule type" value="Genomic_DNA"/>
</dbReference>
<dbReference type="Proteomes" id="UP001178888">
    <property type="component" value="Unassembled WGS sequence"/>
</dbReference>
<dbReference type="RefSeq" id="WP_133333608.1">
    <property type="nucleotide sequence ID" value="NZ_JAVGVR010000001.1"/>
</dbReference>
<dbReference type="AlphaFoldDB" id="A0A4R5VVM0"/>
<protein>
    <submittedName>
        <fullName evidence="2">Uncharacterized protein</fullName>
    </submittedName>
</protein>
<reference evidence="1" key="2">
    <citation type="submission" date="2023-08" db="EMBL/GenBank/DDBJ databases">
        <title>Nitrogen cycling bacteria in agricultural field soils.</title>
        <authorList>
            <person name="Jang J."/>
        </authorList>
    </citation>
    <scope>NUCLEOTIDE SEQUENCE</scope>
    <source>
        <strain evidence="1">PS3-36</strain>
    </source>
</reference>
<dbReference type="Proteomes" id="UP000295132">
    <property type="component" value="Unassembled WGS sequence"/>
</dbReference>
<evidence type="ECO:0000313" key="1">
    <source>
        <dbReference type="EMBL" id="MDQ6597292.1"/>
    </source>
</evidence>
<reference evidence="2 3" key="1">
    <citation type="submission" date="2019-03" db="EMBL/GenBank/DDBJ databases">
        <title>Bacillus niacini sp. nov. a Nicotinate-Metabolizing Mesophile Isolated from Soil.</title>
        <authorList>
            <person name="Zhang G."/>
        </authorList>
    </citation>
    <scope>NUCLEOTIDE SEQUENCE [LARGE SCALE GENOMIC DNA]</scope>
    <source>
        <strain evidence="2 3">WN066</strain>
    </source>
</reference>
<sequence length="327" mass="38969">MDESKLYAYCLQGDVIAAYKYLRSVPDKNAKFLELESKYYQRFFSENPNDRFKSEDPWIQKVLSFYFEYFRSVLTHKSVIYSENRLRLSLSELIYGHQQDEELDRLEEQLSIQFKEKGYEFVGGVTPPYRGPYIWKTTDKENFTVELPHHTQKVTVYFLSDFILQSWAHYATFGEKFAGGWAKPDGLYYVADRPEHKKENQDCREFQISYLKHEAQHFSDFSRFPHLQAKDLEYRAKLVELIYEPNSFKLINKFYYEKKNDPFLPHSYSSLVILKRLSELAFGVEEIPSLEKWEKLSSDRIREWALGLYEENTAKLMENGNQIRGII</sequence>
<keyword evidence="4" id="KW-1185">Reference proteome</keyword>
<gene>
    <name evidence="2" type="ORF">E2K98_07415</name>
    <name evidence="1" type="ORF">RCG21_13150</name>
</gene>
<evidence type="ECO:0000313" key="2">
    <source>
        <dbReference type="EMBL" id="TDK63268.1"/>
    </source>
</evidence>
<organism evidence="2 3">
    <name type="scientific">Bacillus salipaludis</name>
    <dbReference type="NCBI Taxonomy" id="2547811"/>
    <lineage>
        <taxon>Bacteria</taxon>
        <taxon>Bacillati</taxon>
        <taxon>Bacillota</taxon>
        <taxon>Bacilli</taxon>
        <taxon>Bacillales</taxon>
        <taxon>Bacillaceae</taxon>
        <taxon>Bacillus</taxon>
    </lineage>
</organism>
<evidence type="ECO:0000313" key="3">
    <source>
        <dbReference type="Proteomes" id="UP000295132"/>
    </source>
</evidence>
<evidence type="ECO:0000313" key="4">
    <source>
        <dbReference type="Proteomes" id="UP001178888"/>
    </source>
</evidence>
<dbReference type="EMBL" id="SMYO01000003">
    <property type="protein sequence ID" value="TDK63268.1"/>
    <property type="molecule type" value="Genomic_DNA"/>
</dbReference>
<accession>A0A4R5VVM0</accession>
<name>A0A4R5VVM0_9BACI</name>
<comment type="caution">
    <text evidence="2">The sequence shown here is derived from an EMBL/GenBank/DDBJ whole genome shotgun (WGS) entry which is preliminary data.</text>
</comment>
<proteinExistence type="predicted"/>